<comment type="caution">
    <text evidence="2">The sequence shown here is derived from an EMBL/GenBank/DDBJ whole genome shotgun (WGS) entry which is preliminary data.</text>
</comment>
<evidence type="ECO:0000313" key="2">
    <source>
        <dbReference type="EMBL" id="KAG7298156.1"/>
    </source>
</evidence>
<protein>
    <submittedName>
        <fullName evidence="2">Uncharacterized protein</fullName>
    </submittedName>
</protein>
<evidence type="ECO:0000256" key="1">
    <source>
        <dbReference type="SAM" id="MobiDB-lite"/>
    </source>
</evidence>
<reference evidence="2 3" key="1">
    <citation type="submission" date="2021-06" db="EMBL/GenBank/DDBJ databases">
        <title>A haploid diamondback moth (Plutella xylostella L.) genome assembly resolves 31 chromosomes and identifies a diamide resistance mutation.</title>
        <authorList>
            <person name="Ward C.M."/>
            <person name="Perry K.D."/>
            <person name="Baker G."/>
            <person name="Powis K."/>
            <person name="Heckel D.G."/>
            <person name="Baxter S.W."/>
        </authorList>
    </citation>
    <scope>NUCLEOTIDE SEQUENCE [LARGE SCALE GENOMIC DNA]</scope>
    <source>
        <strain evidence="2 3">LV</strain>
        <tissue evidence="2">Single pupa</tissue>
    </source>
</reference>
<feature type="compositionally biased region" description="Polar residues" evidence="1">
    <location>
        <begin position="50"/>
        <end position="61"/>
    </location>
</feature>
<gene>
    <name evidence="2" type="ORF">JYU34_018936</name>
</gene>
<keyword evidence="3" id="KW-1185">Reference proteome</keyword>
<evidence type="ECO:0000313" key="3">
    <source>
        <dbReference type="Proteomes" id="UP000823941"/>
    </source>
</evidence>
<proteinExistence type="predicted"/>
<accession>A0ABQ7PZ52</accession>
<name>A0ABQ7PZ52_PLUXY</name>
<dbReference type="Proteomes" id="UP000823941">
    <property type="component" value="Chromosome 25"/>
</dbReference>
<organism evidence="2 3">
    <name type="scientific">Plutella xylostella</name>
    <name type="common">Diamondback moth</name>
    <name type="synonym">Plutella maculipennis</name>
    <dbReference type="NCBI Taxonomy" id="51655"/>
    <lineage>
        <taxon>Eukaryota</taxon>
        <taxon>Metazoa</taxon>
        <taxon>Ecdysozoa</taxon>
        <taxon>Arthropoda</taxon>
        <taxon>Hexapoda</taxon>
        <taxon>Insecta</taxon>
        <taxon>Pterygota</taxon>
        <taxon>Neoptera</taxon>
        <taxon>Endopterygota</taxon>
        <taxon>Lepidoptera</taxon>
        <taxon>Glossata</taxon>
        <taxon>Ditrysia</taxon>
        <taxon>Yponomeutoidea</taxon>
        <taxon>Plutellidae</taxon>
        <taxon>Plutella</taxon>
    </lineage>
</organism>
<dbReference type="EMBL" id="JAHIBW010000025">
    <property type="protein sequence ID" value="KAG7298156.1"/>
    <property type="molecule type" value="Genomic_DNA"/>
</dbReference>
<feature type="region of interest" description="Disordered" evidence="1">
    <location>
        <begin position="32"/>
        <end position="61"/>
    </location>
</feature>
<sequence length="61" mass="6693">MIACYAMQKRPCSPLQSPGQIRAITRTDAPAGTELLMSDNPPLHSYTVDPHNQQPTLTTNI</sequence>